<keyword evidence="2" id="KW-1185">Reference proteome</keyword>
<name>A0A6N8IXN6_9BURK</name>
<accession>A0A6N8IXN6</accession>
<evidence type="ECO:0000313" key="1">
    <source>
        <dbReference type="EMBL" id="MVQ31607.1"/>
    </source>
</evidence>
<sequence length="73" mass="8380">MNDTLEPLVADLVEWVGKGRPYAEVMDAWKTSCPRLPVWEEALRRGLLTCSRDPGGIEWVRSTQIIQDSRHRS</sequence>
<dbReference type="RefSeq" id="WP_157399640.1">
    <property type="nucleotide sequence ID" value="NZ_WSEL01000009.1"/>
</dbReference>
<gene>
    <name evidence="1" type="ORF">GON04_19270</name>
</gene>
<evidence type="ECO:0000313" key="2">
    <source>
        <dbReference type="Proteomes" id="UP000469385"/>
    </source>
</evidence>
<proteinExistence type="predicted"/>
<dbReference type="AlphaFoldDB" id="A0A6N8IXN6"/>
<protein>
    <submittedName>
        <fullName evidence="1">Uncharacterized protein</fullName>
    </submittedName>
</protein>
<organism evidence="1 2">
    <name type="scientific">Ramlibacter pinisoli</name>
    <dbReference type="NCBI Taxonomy" id="2682844"/>
    <lineage>
        <taxon>Bacteria</taxon>
        <taxon>Pseudomonadati</taxon>
        <taxon>Pseudomonadota</taxon>
        <taxon>Betaproteobacteria</taxon>
        <taxon>Burkholderiales</taxon>
        <taxon>Comamonadaceae</taxon>
        <taxon>Ramlibacter</taxon>
    </lineage>
</organism>
<reference evidence="1 2" key="1">
    <citation type="submission" date="2019-12" db="EMBL/GenBank/DDBJ databases">
        <authorList>
            <person name="Huq M.A."/>
        </authorList>
    </citation>
    <scope>NUCLEOTIDE SEQUENCE [LARGE SCALE GENOMIC DNA]</scope>
    <source>
        <strain evidence="1 2">MAH-25</strain>
    </source>
</reference>
<dbReference type="Proteomes" id="UP000469385">
    <property type="component" value="Unassembled WGS sequence"/>
</dbReference>
<comment type="caution">
    <text evidence="1">The sequence shown here is derived from an EMBL/GenBank/DDBJ whole genome shotgun (WGS) entry which is preliminary data.</text>
</comment>
<dbReference type="EMBL" id="WSEL01000009">
    <property type="protein sequence ID" value="MVQ31607.1"/>
    <property type="molecule type" value="Genomic_DNA"/>
</dbReference>